<evidence type="ECO:0000313" key="15">
    <source>
        <dbReference type="EMBL" id="AKG36239.1"/>
    </source>
</evidence>
<evidence type="ECO:0000256" key="8">
    <source>
        <dbReference type="ARBA" id="ARBA00022777"/>
    </source>
</evidence>
<dbReference type="InterPro" id="IPR003594">
    <property type="entry name" value="HATPase_dom"/>
</dbReference>
<gene>
    <name evidence="15" type="ORF">VK70_18130</name>
</gene>
<dbReference type="PANTHER" id="PTHR45453">
    <property type="entry name" value="PHOSPHATE REGULON SENSOR PROTEIN PHOR"/>
    <property type="match status" value="1"/>
</dbReference>
<evidence type="ECO:0000256" key="6">
    <source>
        <dbReference type="ARBA" id="ARBA00022679"/>
    </source>
</evidence>
<dbReference type="PROSITE" id="PS50109">
    <property type="entry name" value="HIS_KIN"/>
    <property type="match status" value="1"/>
</dbReference>
<dbReference type="EMBL" id="CP011114">
    <property type="protein sequence ID" value="AKG36239.1"/>
    <property type="molecule type" value="Genomic_DNA"/>
</dbReference>
<keyword evidence="12" id="KW-1133">Transmembrane helix</keyword>
<dbReference type="EC" id="2.7.13.3" evidence="3"/>
<dbReference type="Pfam" id="PF00672">
    <property type="entry name" value="HAMP"/>
    <property type="match status" value="1"/>
</dbReference>
<dbReference type="InterPro" id="IPR003660">
    <property type="entry name" value="HAMP_dom"/>
</dbReference>
<evidence type="ECO:0000259" key="13">
    <source>
        <dbReference type="PROSITE" id="PS50109"/>
    </source>
</evidence>
<dbReference type="Proteomes" id="UP000034189">
    <property type="component" value="Chromosome"/>
</dbReference>
<keyword evidence="11 12" id="KW-0472">Membrane</keyword>
<dbReference type="GO" id="GO:0004721">
    <property type="term" value="F:phosphoprotein phosphatase activity"/>
    <property type="evidence" value="ECO:0007669"/>
    <property type="project" value="TreeGrafter"/>
</dbReference>
<reference evidence="15 16" key="1">
    <citation type="submission" date="2015-03" db="EMBL/GenBank/DDBJ databases">
        <authorList>
            <person name="Abdul Halim M."/>
        </authorList>
    </citation>
    <scope>NUCLEOTIDE SEQUENCE [LARGE SCALE GENOMIC DNA]</scope>
    <source>
        <strain evidence="15 16">ATCC 35681</strain>
    </source>
</reference>
<keyword evidence="6" id="KW-0808">Transferase</keyword>
<dbReference type="Pfam" id="PF00512">
    <property type="entry name" value="HisKA"/>
    <property type="match status" value="1"/>
</dbReference>
<evidence type="ECO:0000256" key="7">
    <source>
        <dbReference type="ARBA" id="ARBA00022741"/>
    </source>
</evidence>
<keyword evidence="12" id="KW-0812">Transmembrane</keyword>
<dbReference type="PATRIC" id="fig|1333534.5.peg.4003"/>
<dbReference type="Pfam" id="PF02518">
    <property type="entry name" value="HATPase_c"/>
    <property type="match status" value="1"/>
</dbReference>
<evidence type="ECO:0000256" key="4">
    <source>
        <dbReference type="ARBA" id="ARBA00022475"/>
    </source>
</evidence>
<dbReference type="InterPro" id="IPR004358">
    <property type="entry name" value="Sig_transdc_His_kin-like_C"/>
</dbReference>
<evidence type="ECO:0000256" key="2">
    <source>
        <dbReference type="ARBA" id="ARBA00004651"/>
    </source>
</evidence>
<evidence type="ECO:0000256" key="10">
    <source>
        <dbReference type="ARBA" id="ARBA00023012"/>
    </source>
</evidence>
<evidence type="ECO:0000256" key="11">
    <source>
        <dbReference type="ARBA" id="ARBA00023136"/>
    </source>
</evidence>
<dbReference type="InterPro" id="IPR036097">
    <property type="entry name" value="HisK_dim/P_sf"/>
</dbReference>
<keyword evidence="5" id="KW-0597">Phosphoprotein</keyword>
<dbReference type="SUPFAM" id="SSF55874">
    <property type="entry name" value="ATPase domain of HSP90 chaperone/DNA topoisomerase II/histidine kinase"/>
    <property type="match status" value="1"/>
</dbReference>
<feature type="domain" description="HAMP" evidence="14">
    <location>
        <begin position="176"/>
        <end position="228"/>
    </location>
</feature>
<dbReference type="FunFam" id="3.30.565.10:FF:000006">
    <property type="entry name" value="Sensor histidine kinase WalK"/>
    <property type="match status" value="1"/>
</dbReference>
<dbReference type="PROSITE" id="PS50885">
    <property type="entry name" value="HAMP"/>
    <property type="match status" value="1"/>
</dbReference>
<evidence type="ECO:0000256" key="1">
    <source>
        <dbReference type="ARBA" id="ARBA00000085"/>
    </source>
</evidence>
<comment type="catalytic activity">
    <reaction evidence="1">
        <text>ATP + protein L-histidine = ADP + protein N-phospho-L-histidine.</text>
        <dbReference type="EC" id="2.7.13.3"/>
    </reaction>
</comment>
<proteinExistence type="predicted"/>
<dbReference type="InterPro" id="IPR005467">
    <property type="entry name" value="His_kinase_dom"/>
</dbReference>
<evidence type="ECO:0000256" key="5">
    <source>
        <dbReference type="ARBA" id="ARBA00022553"/>
    </source>
</evidence>
<accession>A0A0F7FBX1</accession>
<evidence type="ECO:0000259" key="14">
    <source>
        <dbReference type="PROSITE" id="PS50885"/>
    </source>
</evidence>
<sequence length="458" mass="51878">MIAKQRFVSKTEFVLFAAFSCLAMILFIVFYFTVLSISDSSLAQYKKQYLEDQSYKLAFTIRDKLTEEPLSDLQAERIAASARQFSAEVRYFSPDGETLWFDSFQSGEPFAEPFAVQIPMYVNGQLTGNLHAYYDLSRNTALPFLSELQRNMKRRNNFLFAIFLCLVLGLNYYLARKLAKPLKPVSRSAESIVSGSRDVIVGPKRPAEVAQLVHTINHLVLEFNRQEEWRKQLMQDLTHELRTPLTSVLSRLEALIDGVYPASEENFNKIYAEIDRLYRMVNDMQKLSEAEAARFQLNMRPVNLSQLVNDVYESFLFIAKEKDISFILHPLHAPCIVEADPDRMIQVLSNLISNAFKYSPSGGKVEIGITASDDSITIYCLDNGIGMKKEDLGYIFNRFYRVDKSRSRSSGGLGVGLSIVKALVDAHGGSIEVNSRFGAGSTFVVSIPRIERKHRGKS</sequence>
<evidence type="ECO:0000256" key="3">
    <source>
        <dbReference type="ARBA" id="ARBA00012438"/>
    </source>
</evidence>
<feature type="transmembrane region" description="Helical" evidence="12">
    <location>
        <begin position="13"/>
        <end position="37"/>
    </location>
</feature>
<protein>
    <recommendedName>
        <fullName evidence="3">histidine kinase</fullName>
        <ecNumber evidence="3">2.7.13.3</ecNumber>
    </recommendedName>
</protein>
<dbReference type="OrthoDB" id="9813151at2"/>
<dbReference type="GO" id="GO:0005886">
    <property type="term" value="C:plasma membrane"/>
    <property type="evidence" value="ECO:0007669"/>
    <property type="project" value="UniProtKB-SubCell"/>
</dbReference>
<comment type="subcellular location">
    <subcellularLocation>
        <location evidence="2">Cell membrane</location>
        <topology evidence="2">Multi-pass membrane protein</topology>
    </subcellularLocation>
</comment>
<dbReference type="AlphaFoldDB" id="A0A0F7FBX1"/>
<evidence type="ECO:0000313" key="16">
    <source>
        <dbReference type="Proteomes" id="UP000034189"/>
    </source>
</evidence>
<dbReference type="GO" id="GO:0005524">
    <property type="term" value="F:ATP binding"/>
    <property type="evidence" value="ECO:0007669"/>
    <property type="project" value="UniProtKB-KW"/>
</dbReference>
<dbReference type="InterPro" id="IPR003661">
    <property type="entry name" value="HisK_dim/P_dom"/>
</dbReference>
<reference evidence="15 16" key="2">
    <citation type="journal article" date="2016" name="Genome Announc.">
        <title>Genome Sequence of a Gram-Positive Diazotroph, Paenibacillus durus Type Strain ATCC 35681.</title>
        <authorList>
            <person name="Halim M.A."/>
            <person name="Rahman A.Y."/>
            <person name="Sim K.S."/>
            <person name="Yam H.C."/>
            <person name="Rahim A.A."/>
            <person name="Ghazali A.H."/>
            <person name="Najimudin N."/>
        </authorList>
    </citation>
    <scope>NUCLEOTIDE SEQUENCE [LARGE SCALE GENOMIC DNA]</scope>
    <source>
        <strain evidence="15 16">ATCC 35681</strain>
    </source>
</reference>
<feature type="domain" description="Histidine kinase" evidence="13">
    <location>
        <begin position="236"/>
        <end position="451"/>
    </location>
</feature>
<dbReference type="CDD" id="cd00082">
    <property type="entry name" value="HisKA"/>
    <property type="match status" value="1"/>
</dbReference>
<keyword evidence="7" id="KW-0547">Nucleotide-binding</keyword>
<dbReference type="InterPro" id="IPR050351">
    <property type="entry name" value="BphY/WalK/GraS-like"/>
</dbReference>
<dbReference type="PANTHER" id="PTHR45453:SF1">
    <property type="entry name" value="PHOSPHATE REGULON SENSOR PROTEIN PHOR"/>
    <property type="match status" value="1"/>
</dbReference>
<dbReference type="HOGENOM" id="CLU_000445_89_6_9"/>
<evidence type="ECO:0000256" key="12">
    <source>
        <dbReference type="SAM" id="Phobius"/>
    </source>
</evidence>
<evidence type="ECO:0000256" key="9">
    <source>
        <dbReference type="ARBA" id="ARBA00022840"/>
    </source>
</evidence>
<keyword evidence="4" id="KW-1003">Cell membrane</keyword>
<organism evidence="15 16">
    <name type="scientific">Paenibacillus durus ATCC 35681</name>
    <dbReference type="NCBI Taxonomy" id="1333534"/>
    <lineage>
        <taxon>Bacteria</taxon>
        <taxon>Bacillati</taxon>
        <taxon>Bacillota</taxon>
        <taxon>Bacilli</taxon>
        <taxon>Bacillales</taxon>
        <taxon>Paenibacillaceae</taxon>
        <taxon>Paenibacillus</taxon>
    </lineage>
</organism>
<dbReference type="PRINTS" id="PR00344">
    <property type="entry name" value="BCTRLSENSOR"/>
</dbReference>
<dbReference type="CDD" id="cd00075">
    <property type="entry name" value="HATPase"/>
    <property type="match status" value="1"/>
</dbReference>
<dbReference type="SMART" id="SM00388">
    <property type="entry name" value="HisKA"/>
    <property type="match status" value="1"/>
</dbReference>
<dbReference type="Gene3D" id="1.10.287.130">
    <property type="match status" value="1"/>
</dbReference>
<dbReference type="GO" id="GO:0000155">
    <property type="term" value="F:phosphorelay sensor kinase activity"/>
    <property type="evidence" value="ECO:0007669"/>
    <property type="project" value="InterPro"/>
</dbReference>
<dbReference type="RefSeq" id="WP_025693839.1">
    <property type="nucleotide sequence ID" value="NZ_ASQQ01000031.1"/>
</dbReference>
<dbReference type="InterPro" id="IPR036890">
    <property type="entry name" value="HATPase_C_sf"/>
</dbReference>
<dbReference type="Gene3D" id="6.10.340.10">
    <property type="match status" value="1"/>
</dbReference>
<feature type="transmembrane region" description="Helical" evidence="12">
    <location>
        <begin position="158"/>
        <end position="175"/>
    </location>
</feature>
<keyword evidence="10" id="KW-0902">Two-component regulatory system</keyword>
<keyword evidence="8" id="KW-0418">Kinase</keyword>
<name>A0A0F7FBX1_PAEDU</name>
<dbReference type="Gene3D" id="3.30.565.10">
    <property type="entry name" value="Histidine kinase-like ATPase, C-terminal domain"/>
    <property type="match status" value="1"/>
</dbReference>
<keyword evidence="9" id="KW-0067">ATP-binding</keyword>
<dbReference type="SMART" id="SM00387">
    <property type="entry name" value="HATPase_c"/>
    <property type="match status" value="1"/>
</dbReference>
<dbReference type="SUPFAM" id="SSF47384">
    <property type="entry name" value="Homodimeric domain of signal transducing histidine kinase"/>
    <property type="match status" value="1"/>
</dbReference>
<dbReference type="GO" id="GO:0016036">
    <property type="term" value="P:cellular response to phosphate starvation"/>
    <property type="evidence" value="ECO:0007669"/>
    <property type="project" value="TreeGrafter"/>
</dbReference>